<dbReference type="Gene3D" id="2.40.100.10">
    <property type="entry name" value="Cyclophilin-like"/>
    <property type="match status" value="1"/>
</dbReference>
<feature type="domain" description="Carboxyltransferase" evidence="4">
    <location>
        <begin position="4"/>
        <end position="204"/>
    </location>
</feature>
<evidence type="ECO:0000259" key="4">
    <source>
        <dbReference type="SMART" id="SM00796"/>
    </source>
</evidence>
<dbReference type="InterPro" id="IPR029000">
    <property type="entry name" value="Cyclophilin-like_dom_sf"/>
</dbReference>
<dbReference type="GO" id="GO:0004039">
    <property type="term" value="F:allophanate hydrolase activity"/>
    <property type="evidence" value="ECO:0007669"/>
    <property type="project" value="UniProtKB-EC"/>
</dbReference>
<dbReference type="NCBIfam" id="TIGR00370">
    <property type="entry name" value="5-oxoprolinase subunit PxpB"/>
    <property type="match status" value="1"/>
</dbReference>
<evidence type="ECO:0000313" key="6">
    <source>
        <dbReference type="Proteomes" id="UP000272010"/>
    </source>
</evidence>
<dbReference type="EMBL" id="CP031078">
    <property type="protein sequence ID" value="AYF00698.1"/>
    <property type="molecule type" value="Genomic_DNA"/>
</dbReference>
<name>A0A386UK47_9RHOB</name>
<dbReference type="PANTHER" id="PTHR34698:SF2">
    <property type="entry name" value="5-OXOPROLINASE SUBUNIT B"/>
    <property type="match status" value="1"/>
</dbReference>
<proteinExistence type="predicted"/>
<dbReference type="Gene3D" id="3.30.1360.40">
    <property type="match status" value="1"/>
</dbReference>
<dbReference type="InterPro" id="IPR010016">
    <property type="entry name" value="PxpB"/>
</dbReference>
<dbReference type="SUPFAM" id="SSF160467">
    <property type="entry name" value="PH0987 N-terminal domain-like"/>
    <property type="match status" value="1"/>
</dbReference>
<evidence type="ECO:0000256" key="3">
    <source>
        <dbReference type="ARBA" id="ARBA00022840"/>
    </source>
</evidence>
<gene>
    <name evidence="5" type="ORF">PY32053_01040</name>
</gene>
<evidence type="ECO:0000256" key="2">
    <source>
        <dbReference type="ARBA" id="ARBA00022801"/>
    </source>
</evidence>
<accession>A0A386UK47</accession>
<reference evidence="6" key="1">
    <citation type="submission" date="2018-07" db="EMBL/GenBank/DDBJ databases">
        <title>Genome Structure of the Opportunistic Pathogen Paracoccus yeei (Alphaproteobacteria) and Identification of Putative Virulence Factors.</title>
        <authorList>
            <person name="Lasek R."/>
            <person name="Szuplewska M."/>
            <person name="Mitura M."/>
            <person name="Decewicz P."/>
            <person name="Chmielowska C."/>
            <person name="Pawlot A."/>
            <person name="Sentkowska D."/>
            <person name="Czarnecki J."/>
            <person name="Bartosik D."/>
        </authorList>
    </citation>
    <scope>NUCLEOTIDE SEQUENCE [LARGE SCALE GENOMIC DNA]</scope>
    <source>
        <strain evidence="6">CCUG 32053</strain>
    </source>
</reference>
<dbReference type="Proteomes" id="UP000272010">
    <property type="component" value="Chromosome"/>
</dbReference>
<dbReference type="SMART" id="SM00796">
    <property type="entry name" value="AHS1"/>
    <property type="match status" value="1"/>
</dbReference>
<evidence type="ECO:0000256" key="1">
    <source>
        <dbReference type="ARBA" id="ARBA00022741"/>
    </source>
</evidence>
<dbReference type="GO" id="GO:0005524">
    <property type="term" value="F:ATP binding"/>
    <property type="evidence" value="ECO:0007669"/>
    <property type="project" value="UniProtKB-KW"/>
</dbReference>
<protein>
    <submittedName>
        <fullName evidence="5">Allophanate hydrolase subunit 1</fullName>
        <ecNumber evidence="5">3.5.1.54</ecNumber>
    </submittedName>
</protein>
<dbReference type="Pfam" id="PF02682">
    <property type="entry name" value="CT_C_D"/>
    <property type="match status" value="1"/>
</dbReference>
<keyword evidence="3" id="KW-0067">ATP-binding</keyword>
<evidence type="ECO:0000313" key="5">
    <source>
        <dbReference type="EMBL" id="AYF00698.1"/>
    </source>
</evidence>
<sequence>MMQPKILPCGDTALTLQFGETIDAETNARVIAIAARLEDMAVPGLVDIVPTYRSLLLRYDPEILGGARLEALLGGLALEDGAGAAPARLWVVPCLYGGDAGQDLDDLARMKGMSPEQIVALHSGAEYRIYMIGFAPGFAYLGGLPKALHTPRLPKPRQNIPAGAIGIGGQQGNINSVSGPSGWRFIGWTPLRSFDPGRPEPFLFRAGDRIRFRPVDTAEAEALAARAAAGEAILHPEALA</sequence>
<dbReference type="InterPro" id="IPR003833">
    <property type="entry name" value="CT_C_D"/>
</dbReference>
<dbReference type="PANTHER" id="PTHR34698">
    <property type="entry name" value="5-OXOPROLINASE SUBUNIT B"/>
    <property type="match status" value="1"/>
</dbReference>
<dbReference type="AlphaFoldDB" id="A0A386UK47"/>
<dbReference type="SUPFAM" id="SSF50891">
    <property type="entry name" value="Cyclophilin-like"/>
    <property type="match status" value="1"/>
</dbReference>
<keyword evidence="2 5" id="KW-0378">Hydrolase</keyword>
<keyword evidence="1" id="KW-0547">Nucleotide-binding</keyword>
<dbReference type="EC" id="3.5.1.54" evidence="5"/>
<organism evidence="5 6">
    <name type="scientific">Paracoccus yeei</name>
    <dbReference type="NCBI Taxonomy" id="147645"/>
    <lineage>
        <taxon>Bacteria</taxon>
        <taxon>Pseudomonadati</taxon>
        <taxon>Pseudomonadota</taxon>
        <taxon>Alphaproteobacteria</taxon>
        <taxon>Rhodobacterales</taxon>
        <taxon>Paracoccaceae</taxon>
        <taxon>Paracoccus</taxon>
    </lineage>
</organism>